<reference evidence="2" key="2">
    <citation type="submission" date="2013-05" db="EMBL/GenBank/DDBJ databases">
        <authorList>
            <person name="Carter J.-M."/>
            <person name="Baker S.C."/>
            <person name="Pink R."/>
            <person name="Carter D.R.F."/>
            <person name="Collins A."/>
            <person name="Tomlin J."/>
            <person name="Gibbs M."/>
            <person name="Breuker C.J."/>
        </authorList>
    </citation>
    <scope>NUCLEOTIDE SEQUENCE</scope>
    <source>
        <tissue evidence="2">Ovary</tissue>
    </source>
</reference>
<accession>S4P210</accession>
<dbReference type="AlphaFoldDB" id="S4P210"/>
<sequence>VNTAATLQCEAIGYPLPNIRWFFTTEKGENAEISSKAENNVESLTKITSYLKIPVHASGNITCSPGQASDKASVTSRFLVQEIHNGFGVVNSNKLWFSEGQEAIVECYASKYDFDNVTWIRNNKVLSD</sequence>
<name>S4P210_9NEOP</name>
<proteinExistence type="predicted"/>
<dbReference type="Gene3D" id="2.60.40.10">
    <property type="entry name" value="Immunoglobulins"/>
    <property type="match status" value="1"/>
</dbReference>
<feature type="non-terminal residue" evidence="2">
    <location>
        <position position="128"/>
    </location>
</feature>
<feature type="domain" description="Ig-like" evidence="1">
    <location>
        <begin position="1"/>
        <end position="75"/>
    </location>
</feature>
<evidence type="ECO:0000313" key="2">
    <source>
        <dbReference type="EMBL" id="JAA82343.1"/>
    </source>
</evidence>
<dbReference type="InterPro" id="IPR013783">
    <property type="entry name" value="Ig-like_fold"/>
</dbReference>
<dbReference type="InterPro" id="IPR007110">
    <property type="entry name" value="Ig-like_dom"/>
</dbReference>
<protein>
    <submittedName>
        <fullName evidence="2">Vascular endothelial growth factor receptor 1</fullName>
    </submittedName>
</protein>
<organism evidence="2">
    <name type="scientific">Pararge aegeria</name>
    <name type="common">speckled wood butterfly</name>
    <dbReference type="NCBI Taxonomy" id="116150"/>
    <lineage>
        <taxon>Eukaryota</taxon>
        <taxon>Metazoa</taxon>
        <taxon>Ecdysozoa</taxon>
        <taxon>Arthropoda</taxon>
        <taxon>Hexapoda</taxon>
        <taxon>Insecta</taxon>
        <taxon>Pterygota</taxon>
        <taxon>Neoptera</taxon>
        <taxon>Endopterygota</taxon>
        <taxon>Lepidoptera</taxon>
        <taxon>Glossata</taxon>
        <taxon>Ditrysia</taxon>
        <taxon>Papilionoidea</taxon>
        <taxon>Nymphalidae</taxon>
        <taxon>Satyrinae</taxon>
        <taxon>Satyrini</taxon>
        <taxon>Parargina</taxon>
        <taxon>Pararge</taxon>
    </lineage>
</organism>
<dbReference type="PROSITE" id="PS50835">
    <property type="entry name" value="IG_LIKE"/>
    <property type="match status" value="1"/>
</dbReference>
<evidence type="ECO:0000259" key="1">
    <source>
        <dbReference type="PROSITE" id="PS50835"/>
    </source>
</evidence>
<feature type="non-terminal residue" evidence="2">
    <location>
        <position position="1"/>
    </location>
</feature>
<reference evidence="2" key="1">
    <citation type="journal article" date="2013" name="BMC Genomics">
        <title>Unscrambling butterfly oogenesis.</title>
        <authorList>
            <person name="Carter J.M."/>
            <person name="Baker S.C."/>
            <person name="Pink R."/>
            <person name="Carter D.R."/>
            <person name="Collins A."/>
            <person name="Tomlin J."/>
            <person name="Gibbs M."/>
            <person name="Breuker C.J."/>
        </authorList>
    </citation>
    <scope>NUCLEOTIDE SEQUENCE</scope>
    <source>
        <tissue evidence="2">Ovary</tissue>
    </source>
</reference>
<keyword evidence="2" id="KW-0675">Receptor</keyword>
<dbReference type="SUPFAM" id="SSF48726">
    <property type="entry name" value="Immunoglobulin"/>
    <property type="match status" value="1"/>
</dbReference>
<dbReference type="InterPro" id="IPR036179">
    <property type="entry name" value="Ig-like_dom_sf"/>
</dbReference>
<dbReference type="EMBL" id="GAIX01010217">
    <property type="protein sequence ID" value="JAA82343.1"/>
    <property type="molecule type" value="Transcribed_RNA"/>
</dbReference>